<dbReference type="eggNOG" id="COG2202">
    <property type="taxonomic scope" value="Bacteria"/>
</dbReference>
<dbReference type="SMART" id="SM00086">
    <property type="entry name" value="PAC"/>
    <property type="match status" value="2"/>
</dbReference>
<dbReference type="SMART" id="SM00091">
    <property type="entry name" value="PAS"/>
    <property type="match status" value="2"/>
</dbReference>
<protein>
    <submittedName>
        <fullName evidence="7">Methyl-accepting chemotaxis sensory transducer with Pas/Pac sensor</fullName>
    </submittedName>
</protein>
<dbReference type="GO" id="GO:0007165">
    <property type="term" value="P:signal transduction"/>
    <property type="evidence" value="ECO:0007669"/>
    <property type="project" value="UniProtKB-KW"/>
</dbReference>
<dbReference type="InterPro" id="IPR000700">
    <property type="entry name" value="PAS-assoc_C"/>
</dbReference>
<dbReference type="SMART" id="SM00283">
    <property type="entry name" value="MA"/>
    <property type="match status" value="1"/>
</dbReference>
<accession>Q0AN06</accession>
<dbReference type="Pfam" id="PF00015">
    <property type="entry name" value="MCPsignal"/>
    <property type="match status" value="1"/>
</dbReference>
<evidence type="ECO:0000256" key="3">
    <source>
        <dbReference type="PROSITE-ProRule" id="PRU00284"/>
    </source>
</evidence>
<dbReference type="CDD" id="cd00130">
    <property type="entry name" value="PAS"/>
    <property type="match status" value="2"/>
</dbReference>
<feature type="domain" description="PAC" evidence="6">
    <location>
        <begin position="102"/>
        <end position="154"/>
    </location>
</feature>
<evidence type="ECO:0000259" key="5">
    <source>
        <dbReference type="PROSITE" id="PS50112"/>
    </source>
</evidence>
<reference evidence="7 8" key="1">
    <citation type="submission" date="2006-08" db="EMBL/GenBank/DDBJ databases">
        <title>Complete sequence of Maricaulis maris MCS10.</title>
        <authorList>
            <consortium name="US DOE Joint Genome Institute"/>
            <person name="Copeland A."/>
            <person name="Lucas S."/>
            <person name="Lapidus A."/>
            <person name="Barry K."/>
            <person name="Detter J.C."/>
            <person name="Glavina del Rio T."/>
            <person name="Hammon N."/>
            <person name="Israni S."/>
            <person name="Dalin E."/>
            <person name="Tice H."/>
            <person name="Pitluck S."/>
            <person name="Saunders E."/>
            <person name="Brettin T."/>
            <person name="Bruce D."/>
            <person name="Han C."/>
            <person name="Tapia R."/>
            <person name="Gilna P."/>
            <person name="Schmutz J."/>
            <person name="Larimer F."/>
            <person name="Land M."/>
            <person name="Hauser L."/>
            <person name="Kyrpides N."/>
            <person name="Mikhailova N."/>
            <person name="Viollier P."/>
            <person name="Stephens C."/>
            <person name="Richardson P."/>
        </authorList>
    </citation>
    <scope>NUCLEOTIDE SEQUENCE [LARGE SCALE GENOMIC DNA]</scope>
    <source>
        <strain evidence="7 8">MCS10</strain>
    </source>
</reference>
<feature type="domain" description="Methyl-accepting transducer" evidence="4">
    <location>
        <begin position="277"/>
        <end position="513"/>
    </location>
</feature>
<feature type="domain" description="PAC" evidence="6">
    <location>
        <begin position="224"/>
        <end position="276"/>
    </location>
</feature>
<dbReference type="InterPro" id="IPR004090">
    <property type="entry name" value="Chemotax_Me-accpt_rcpt"/>
</dbReference>
<dbReference type="SUPFAM" id="SSF58104">
    <property type="entry name" value="Methyl-accepting chemotaxis protein (MCP) signaling domain"/>
    <property type="match status" value="1"/>
</dbReference>
<evidence type="ECO:0000259" key="4">
    <source>
        <dbReference type="PROSITE" id="PS50111"/>
    </source>
</evidence>
<evidence type="ECO:0000313" key="8">
    <source>
        <dbReference type="Proteomes" id="UP000001964"/>
    </source>
</evidence>
<dbReference type="STRING" id="394221.Mmar10_2039"/>
<dbReference type="OrthoDB" id="9765776at2"/>
<dbReference type="PANTHER" id="PTHR32089:SF112">
    <property type="entry name" value="LYSOZYME-LIKE PROTEIN-RELATED"/>
    <property type="match status" value="1"/>
</dbReference>
<evidence type="ECO:0000256" key="1">
    <source>
        <dbReference type="ARBA" id="ARBA00023224"/>
    </source>
</evidence>
<dbReference type="GO" id="GO:0004888">
    <property type="term" value="F:transmembrane signaling receptor activity"/>
    <property type="evidence" value="ECO:0007669"/>
    <property type="project" value="InterPro"/>
</dbReference>
<dbReference type="GO" id="GO:0016020">
    <property type="term" value="C:membrane"/>
    <property type="evidence" value="ECO:0007669"/>
    <property type="project" value="InterPro"/>
</dbReference>
<dbReference type="InterPro" id="IPR004089">
    <property type="entry name" value="MCPsignal_dom"/>
</dbReference>
<evidence type="ECO:0000259" key="6">
    <source>
        <dbReference type="PROSITE" id="PS50113"/>
    </source>
</evidence>
<dbReference type="KEGG" id="mmr:Mmar10_2039"/>
<gene>
    <name evidence="7" type="ordered locus">Mmar10_2039</name>
</gene>
<feature type="domain" description="PAS" evidence="5">
    <location>
        <begin position="43"/>
        <end position="73"/>
    </location>
</feature>
<dbReference type="AlphaFoldDB" id="Q0AN06"/>
<dbReference type="GO" id="GO:0006935">
    <property type="term" value="P:chemotaxis"/>
    <property type="evidence" value="ECO:0007669"/>
    <property type="project" value="InterPro"/>
</dbReference>
<dbReference type="PROSITE" id="PS50113">
    <property type="entry name" value="PAC"/>
    <property type="match status" value="2"/>
</dbReference>
<dbReference type="EMBL" id="CP000449">
    <property type="protein sequence ID" value="ABI66331.1"/>
    <property type="molecule type" value="Genomic_DNA"/>
</dbReference>
<dbReference type="NCBIfam" id="TIGR00229">
    <property type="entry name" value="sensory_box"/>
    <property type="match status" value="2"/>
</dbReference>
<dbReference type="InterPro" id="IPR001610">
    <property type="entry name" value="PAC"/>
</dbReference>
<dbReference type="PROSITE" id="PS50112">
    <property type="entry name" value="PAS"/>
    <property type="match status" value="2"/>
</dbReference>
<dbReference type="eggNOG" id="COG0840">
    <property type="taxonomic scope" value="Bacteria"/>
</dbReference>
<dbReference type="PRINTS" id="PR00260">
    <property type="entry name" value="CHEMTRNSDUCR"/>
</dbReference>
<dbReference type="HOGENOM" id="CLU_000445_107_26_5"/>
<dbReference type="PANTHER" id="PTHR32089">
    <property type="entry name" value="METHYL-ACCEPTING CHEMOTAXIS PROTEIN MCPB"/>
    <property type="match status" value="1"/>
</dbReference>
<dbReference type="InterPro" id="IPR013655">
    <property type="entry name" value="PAS_fold_3"/>
</dbReference>
<evidence type="ECO:0000256" key="2">
    <source>
        <dbReference type="ARBA" id="ARBA00029447"/>
    </source>
</evidence>
<dbReference type="Proteomes" id="UP000001964">
    <property type="component" value="Chromosome"/>
</dbReference>
<dbReference type="Pfam" id="PF08447">
    <property type="entry name" value="PAS_3"/>
    <property type="match status" value="2"/>
</dbReference>
<sequence length="514" mass="55704">MPRFNRTYAGPVSTGPFARTSHMKIFPSQDRTVLDALHKSYAIISFKPDATILEANENFCRVMGYEPKEIVGRKHRMFVLEGEADTPDYAAFWDDLRRGKFHSEEFRRVRKDGETVWIQASYNPVLDASGKVVRIVKLASDITESRVRRYMYQSTMEAIERSQAMIRFDMQGHVLAANDVFGEAMGYSPDSVIGQHHSMFCDPEFAKSQTYRDFWDNLRQGRFQAGEYQRFRKDGSEIWLQATYNPVFDLAGTPVSVIKLAIDVTASVNARLHRNKVREEVGRGLVTVTRNIAEAGHKTGEASSASGKAAQMVQSVAAAAEELSASFQEVGQQVSGALDVAKEAVSETRQTAGVMNTLSTAAQSIGQVVELINSIAEQTNLLALNATIEAARAGEAGKGFAVVASEVKNLAGQTANAIESITRQIAAVQDNTAGAVDAITRIGSVIGQIEEIASGISAAVEEQVAVTQDISRNMGEAATDVSHVSEAVGDIARGNEALKTSADEISRAAQSLAG</sequence>
<keyword evidence="8" id="KW-1185">Reference proteome</keyword>
<organism evidence="7 8">
    <name type="scientific">Maricaulis maris (strain MCS10)</name>
    <name type="common">Caulobacter maris</name>
    <dbReference type="NCBI Taxonomy" id="394221"/>
    <lineage>
        <taxon>Bacteria</taxon>
        <taxon>Pseudomonadati</taxon>
        <taxon>Pseudomonadota</taxon>
        <taxon>Alphaproteobacteria</taxon>
        <taxon>Maricaulales</taxon>
        <taxon>Maricaulaceae</taxon>
        <taxon>Maricaulis</taxon>
    </lineage>
</organism>
<comment type="similarity">
    <text evidence="2">Belongs to the methyl-accepting chemotaxis (MCP) protein family.</text>
</comment>
<dbReference type="Gene3D" id="1.10.287.950">
    <property type="entry name" value="Methyl-accepting chemotaxis protein"/>
    <property type="match status" value="1"/>
</dbReference>
<dbReference type="SUPFAM" id="SSF55785">
    <property type="entry name" value="PYP-like sensor domain (PAS domain)"/>
    <property type="match status" value="2"/>
</dbReference>
<proteinExistence type="inferred from homology"/>
<dbReference type="PROSITE" id="PS50111">
    <property type="entry name" value="CHEMOTAXIS_TRANSDUC_2"/>
    <property type="match status" value="1"/>
</dbReference>
<keyword evidence="1 3" id="KW-0807">Transducer</keyword>
<dbReference type="InterPro" id="IPR000014">
    <property type="entry name" value="PAS"/>
</dbReference>
<dbReference type="Gene3D" id="3.30.450.20">
    <property type="entry name" value="PAS domain"/>
    <property type="match status" value="2"/>
</dbReference>
<feature type="domain" description="PAS" evidence="5">
    <location>
        <begin position="148"/>
        <end position="195"/>
    </location>
</feature>
<evidence type="ECO:0000313" key="7">
    <source>
        <dbReference type="EMBL" id="ABI66331.1"/>
    </source>
</evidence>
<name>Q0AN06_MARMM</name>
<dbReference type="InterPro" id="IPR035965">
    <property type="entry name" value="PAS-like_dom_sf"/>
</dbReference>